<dbReference type="AlphaFoldDB" id="A0A6A8HVJ5"/>
<evidence type="ECO:0000313" key="2">
    <source>
        <dbReference type="EMBL" id="MSA68293.1"/>
    </source>
</evidence>
<comment type="caution">
    <text evidence="2">The sequence shown here is derived from an EMBL/GenBank/DDBJ whole genome shotgun (WGS) entry which is preliminary data.</text>
</comment>
<organism evidence="2">
    <name type="scientific">Ligilactobacillus ruminis</name>
    <dbReference type="NCBI Taxonomy" id="1623"/>
    <lineage>
        <taxon>Bacteria</taxon>
        <taxon>Bacillati</taxon>
        <taxon>Bacillota</taxon>
        <taxon>Bacilli</taxon>
        <taxon>Lactobacillales</taxon>
        <taxon>Lactobacillaceae</taxon>
        <taxon>Ligilactobacillus</taxon>
    </lineage>
</organism>
<dbReference type="Pfam" id="PF14512">
    <property type="entry name" value="TM1586_NiRdase"/>
    <property type="match status" value="1"/>
</dbReference>
<feature type="domain" description="Putative nitroreductase TM1586" evidence="1">
    <location>
        <begin position="3"/>
        <end position="207"/>
    </location>
</feature>
<reference evidence="2" key="1">
    <citation type="journal article" date="2019" name="Nat. Med.">
        <title>A library of human gut bacterial isolates paired with longitudinal multiomics data enables mechanistic microbiome research.</title>
        <authorList>
            <person name="Poyet M."/>
            <person name="Groussin M."/>
            <person name="Gibbons S.M."/>
            <person name="Avila-Pacheco J."/>
            <person name="Jiang X."/>
            <person name="Kearney S.M."/>
            <person name="Perrotta A.R."/>
            <person name="Berdy B."/>
            <person name="Zhao S."/>
            <person name="Lieberman T.D."/>
            <person name="Swanson P.K."/>
            <person name="Smith M."/>
            <person name="Roesemann S."/>
            <person name="Alexander J.E."/>
            <person name="Rich S.A."/>
            <person name="Livny J."/>
            <person name="Vlamakis H."/>
            <person name="Clish C."/>
            <person name="Bullock K."/>
            <person name="Deik A."/>
            <person name="Scott J."/>
            <person name="Pierce K.A."/>
            <person name="Xavier R.J."/>
            <person name="Alm E.J."/>
        </authorList>
    </citation>
    <scope>NUCLEOTIDE SEQUENCE</scope>
    <source>
        <strain evidence="2">BIOML-A18</strain>
    </source>
</reference>
<name>A0A6A8HVJ5_9LACO</name>
<sequence>MDFKEAMKKRHVVRRYRDEELDLETVSALKRRIEEDNEKYQVHVKLETGDSSALNFAGKLISKNAVNYFIMSGKESADLNERLGYVGADLMLYAQTLGLNTWWIGGTFSKKAVERKVPNQKVIGIIVVGYGATAGQPHRQKDVEAVSSYEGETPDWFVAGVNAALLAPTAFGKQNFLISGKGQKVALKCDTCGEDLGLVKYHFELGAGKENFEWEQSL</sequence>
<evidence type="ECO:0000259" key="1">
    <source>
        <dbReference type="Pfam" id="PF14512"/>
    </source>
</evidence>
<dbReference type="GO" id="GO:0016491">
    <property type="term" value="F:oxidoreductase activity"/>
    <property type="evidence" value="ECO:0007669"/>
    <property type="project" value="InterPro"/>
</dbReference>
<dbReference type="EMBL" id="WKOD01000008">
    <property type="protein sequence ID" value="MSA68293.1"/>
    <property type="molecule type" value="Genomic_DNA"/>
</dbReference>
<dbReference type="InterPro" id="IPR000415">
    <property type="entry name" value="Nitroreductase-like"/>
</dbReference>
<gene>
    <name evidence="2" type="ORF">GKC89_04105</name>
</gene>
<proteinExistence type="predicted"/>
<protein>
    <submittedName>
        <fullName evidence="2">Nitroreductase</fullName>
    </submittedName>
</protein>
<accession>A0A6A8HVJ5</accession>
<dbReference type="InterPro" id="IPR029478">
    <property type="entry name" value="TM1586_NiRdase"/>
</dbReference>
<dbReference type="RefSeq" id="WP_154236774.1">
    <property type="nucleotide sequence ID" value="NZ_WKNS01000008.1"/>
</dbReference>
<dbReference type="Gene3D" id="3.40.109.10">
    <property type="entry name" value="NADH Oxidase"/>
    <property type="match status" value="1"/>
</dbReference>
<dbReference type="SUPFAM" id="SSF55469">
    <property type="entry name" value="FMN-dependent nitroreductase-like"/>
    <property type="match status" value="1"/>
</dbReference>